<dbReference type="EC" id="6.2.1.22" evidence="3"/>
<dbReference type="EMBL" id="JAHLQL010000002">
    <property type="protein sequence ID" value="MBU5591792.1"/>
    <property type="molecule type" value="Genomic_DNA"/>
</dbReference>
<dbReference type="InterPro" id="IPR004821">
    <property type="entry name" value="Cyt_trans-like"/>
</dbReference>
<dbReference type="InterPro" id="IPR000182">
    <property type="entry name" value="GNAT_dom"/>
</dbReference>
<dbReference type="NCBIfam" id="TIGR00124">
    <property type="entry name" value="cit_ly_ligase"/>
    <property type="match status" value="1"/>
</dbReference>
<comment type="caution">
    <text evidence="5">The sequence shown here is derived from an EMBL/GenBank/DDBJ whole genome shotgun (WGS) entry which is preliminary data.</text>
</comment>
<comment type="function">
    <text evidence="3">Acetylation of prosthetic group (2-(5''-phosphoribosyl)-3'-dephosphocoenzyme-A) of the gamma subunit of citrate lyase.</text>
</comment>
<comment type="catalytic activity">
    <reaction evidence="3">
        <text>holo-[citrate lyase ACP] + acetate + ATP = acetyl-[citrate lyase ACP] + AMP + diphosphate</text>
        <dbReference type="Rhea" id="RHEA:23788"/>
        <dbReference type="Rhea" id="RHEA-COMP:10158"/>
        <dbReference type="Rhea" id="RHEA-COMP:13710"/>
        <dbReference type="ChEBI" id="CHEBI:30089"/>
        <dbReference type="ChEBI" id="CHEBI:30616"/>
        <dbReference type="ChEBI" id="CHEBI:33019"/>
        <dbReference type="ChEBI" id="CHEBI:82683"/>
        <dbReference type="ChEBI" id="CHEBI:137976"/>
        <dbReference type="ChEBI" id="CHEBI:456215"/>
        <dbReference type="EC" id="6.2.1.22"/>
    </reaction>
</comment>
<evidence type="ECO:0000259" key="4">
    <source>
        <dbReference type="PROSITE" id="PS51186"/>
    </source>
</evidence>
<dbReference type="SMART" id="SM00764">
    <property type="entry name" value="Citrate_ly_lig"/>
    <property type="match status" value="1"/>
</dbReference>
<dbReference type="RefSeq" id="WP_216456741.1">
    <property type="nucleotide sequence ID" value="NZ_JAHLQL010000002.1"/>
</dbReference>
<proteinExistence type="predicted"/>
<dbReference type="Pfam" id="PF08218">
    <property type="entry name" value="Citrate_ly_lig"/>
    <property type="match status" value="1"/>
</dbReference>
<keyword evidence="2 3" id="KW-0067">ATP-binding</keyword>
<evidence type="ECO:0000256" key="3">
    <source>
        <dbReference type="PIRNR" id="PIRNR005751"/>
    </source>
</evidence>
<dbReference type="InterPro" id="IPR013166">
    <property type="entry name" value="Citrate_lyase_ligase_C"/>
</dbReference>
<organism evidence="5 6">
    <name type="scientific">Clostridium simiarum</name>
    <dbReference type="NCBI Taxonomy" id="2841506"/>
    <lineage>
        <taxon>Bacteria</taxon>
        <taxon>Bacillati</taxon>
        <taxon>Bacillota</taxon>
        <taxon>Clostridia</taxon>
        <taxon>Eubacteriales</taxon>
        <taxon>Clostridiaceae</taxon>
        <taxon>Clostridium</taxon>
    </lineage>
</organism>
<protein>
    <recommendedName>
        <fullName evidence="3">[Citrate [pro-3S]-lyase] ligase</fullName>
        <ecNumber evidence="3">6.2.1.22</ecNumber>
    </recommendedName>
</protein>
<keyword evidence="6" id="KW-1185">Reference proteome</keyword>
<dbReference type="PANTHER" id="PTHR40599:SF1">
    <property type="entry name" value="[CITRATE [PRO-3S]-LYASE] LIGASE"/>
    <property type="match status" value="1"/>
</dbReference>
<dbReference type="InterPro" id="IPR005216">
    <property type="entry name" value="Citrate_lyase_ligase"/>
</dbReference>
<keyword evidence="1 3" id="KW-0547">Nucleotide-binding</keyword>
<sequence length="347" mass="39419">MDGLKMEIIDLCNLAERKNVEIFLSGFDLDYEKDIDYTLVLKDEKGIVATCSKAKNILKCFAISPNLQGEGITATLITNLIDKLFSEGIYHSFIFTKPENVDIFTSLGFKLLYTAKKVALLENGIYDIHSYLKKLIKKYDINTDKPRSALVMNCNPFTNGHRYLIEKASEVSDEVLVFIVEENKSLFPFEDRYNLVKEGTRDLKNVKVIPGGEYIISSATFPSYFLRKEDDKLNSYTSIDAGIFAMYFCKMLNINERFVGEEPYCKVTNAYNEALLEELKNFGIKLSIVPRKAIDGDVISASKVRQLIKANDIKNIKGLVPKETFDFLNSKKGKEIVEKIKVSESPH</sequence>
<feature type="domain" description="N-acetyltransferase" evidence="4">
    <location>
        <begin position="1"/>
        <end position="137"/>
    </location>
</feature>
<dbReference type="PANTHER" id="PTHR40599">
    <property type="entry name" value="[CITRATE [PRO-3S]-LYASE] LIGASE"/>
    <property type="match status" value="1"/>
</dbReference>
<reference evidence="5 6" key="1">
    <citation type="submission" date="2021-06" db="EMBL/GenBank/DDBJ databases">
        <authorList>
            <person name="Sun Q."/>
            <person name="Li D."/>
        </authorList>
    </citation>
    <scope>NUCLEOTIDE SEQUENCE [LARGE SCALE GENOMIC DNA]</scope>
    <source>
        <strain evidence="5 6">MSJ-4</strain>
    </source>
</reference>
<gene>
    <name evidence="5" type="primary">citC</name>
    <name evidence="5" type="ORF">KQI89_08440</name>
</gene>
<keyword evidence="3 5" id="KW-0436">Ligase</keyword>
<evidence type="ECO:0000256" key="2">
    <source>
        <dbReference type="ARBA" id="ARBA00022840"/>
    </source>
</evidence>
<evidence type="ECO:0000313" key="6">
    <source>
        <dbReference type="Proteomes" id="UP000736583"/>
    </source>
</evidence>
<dbReference type="NCBIfam" id="TIGR00125">
    <property type="entry name" value="cyt_tran_rel"/>
    <property type="match status" value="1"/>
</dbReference>
<evidence type="ECO:0000313" key="5">
    <source>
        <dbReference type="EMBL" id="MBU5591792.1"/>
    </source>
</evidence>
<evidence type="ECO:0000256" key="1">
    <source>
        <dbReference type="ARBA" id="ARBA00022741"/>
    </source>
</evidence>
<dbReference type="PIRSF" id="PIRSF005751">
    <property type="entry name" value="Acet_citr_lig"/>
    <property type="match status" value="1"/>
</dbReference>
<dbReference type="GO" id="GO:0008771">
    <property type="term" value="F:[citrate (pro-3S)-lyase] ligase activity"/>
    <property type="evidence" value="ECO:0007669"/>
    <property type="project" value="UniProtKB-EC"/>
</dbReference>
<dbReference type="PROSITE" id="PS51186">
    <property type="entry name" value="GNAT"/>
    <property type="match status" value="1"/>
</dbReference>
<dbReference type="Proteomes" id="UP000736583">
    <property type="component" value="Unassembled WGS sequence"/>
</dbReference>
<accession>A0ABS6EZX3</accession>
<name>A0ABS6EZX3_9CLOT</name>